<dbReference type="Proteomes" id="UP000244855">
    <property type="component" value="Unassembled WGS sequence"/>
</dbReference>
<reference evidence="2 3" key="1">
    <citation type="journal article" date="2018" name="Sci. Rep.">
        <title>Comparative genomics provides insights into the lifestyle and reveals functional heterogeneity of dark septate endophytic fungi.</title>
        <authorList>
            <person name="Knapp D.G."/>
            <person name="Nemeth J.B."/>
            <person name="Barry K."/>
            <person name="Hainaut M."/>
            <person name="Henrissat B."/>
            <person name="Johnson J."/>
            <person name="Kuo A."/>
            <person name="Lim J.H.P."/>
            <person name="Lipzen A."/>
            <person name="Nolan M."/>
            <person name="Ohm R.A."/>
            <person name="Tamas L."/>
            <person name="Grigoriev I.V."/>
            <person name="Spatafora J.W."/>
            <person name="Nagy L.G."/>
            <person name="Kovacs G.M."/>
        </authorList>
    </citation>
    <scope>NUCLEOTIDE SEQUENCE [LARGE SCALE GENOMIC DNA]</scope>
    <source>
        <strain evidence="2 3">DSE2036</strain>
    </source>
</reference>
<evidence type="ECO:0008006" key="4">
    <source>
        <dbReference type="Google" id="ProtNLM"/>
    </source>
</evidence>
<evidence type="ECO:0000313" key="2">
    <source>
        <dbReference type="EMBL" id="PVH97296.1"/>
    </source>
</evidence>
<keyword evidence="3" id="KW-1185">Reference proteome</keyword>
<dbReference type="Gene3D" id="2.20.70.10">
    <property type="match status" value="1"/>
</dbReference>
<feature type="compositionally biased region" description="Acidic residues" evidence="1">
    <location>
        <begin position="123"/>
        <end position="133"/>
    </location>
</feature>
<sequence>MASTHPKEAPPSYETATGSSSTSEPTPGISRVSTDGPSARRERNGIPPEHRRSMEDLTRPLPEGWVRSFDPESQHQFFVDTRQDPPRSIWTHPYDDPEYLSTLSPEERKEHARMHRTQSIDDIAADSSDDDDGPSNTFKQPHRAGAGSVPATLPDRGEPAPTGFHKFTRKMKDKITGTTHQEREAQRAQRAEQERRAYQQHLKMRQAMIRAMETGEPQLLGTDRQGREVYIEPPPQHGFGGYPGRYGNRGYGYNPYNQGMYASPSTRYMRPVGPYGRPYGYGYGGGLGAPLAAGILGGALLGGVLF</sequence>
<accession>A0A2V1DGK5</accession>
<dbReference type="AlphaFoldDB" id="A0A2V1DGK5"/>
<dbReference type="OrthoDB" id="2367685at2759"/>
<dbReference type="EMBL" id="KZ805440">
    <property type="protein sequence ID" value="PVH97296.1"/>
    <property type="molecule type" value="Genomic_DNA"/>
</dbReference>
<gene>
    <name evidence="2" type="ORF">DM02DRAFT_533552</name>
</gene>
<evidence type="ECO:0000256" key="1">
    <source>
        <dbReference type="SAM" id="MobiDB-lite"/>
    </source>
</evidence>
<name>A0A2V1DGK5_9PLEO</name>
<feature type="region of interest" description="Disordered" evidence="1">
    <location>
        <begin position="176"/>
        <end position="195"/>
    </location>
</feature>
<feature type="region of interest" description="Disordered" evidence="1">
    <location>
        <begin position="1"/>
        <end position="165"/>
    </location>
</feature>
<evidence type="ECO:0000313" key="3">
    <source>
        <dbReference type="Proteomes" id="UP000244855"/>
    </source>
</evidence>
<feature type="compositionally biased region" description="Low complexity" evidence="1">
    <location>
        <begin position="14"/>
        <end position="28"/>
    </location>
</feature>
<feature type="compositionally biased region" description="Basic and acidic residues" evidence="1">
    <location>
        <begin position="180"/>
        <end position="195"/>
    </location>
</feature>
<proteinExistence type="predicted"/>
<organism evidence="2 3">
    <name type="scientific">Periconia macrospinosa</name>
    <dbReference type="NCBI Taxonomy" id="97972"/>
    <lineage>
        <taxon>Eukaryota</taxon>
        <taxon>Fungi</taxon>
        <taxon>Dikarya</taxon>
        <taxon>Ascomycota</taxon>
        <taxon>Pezizomycotina</taxon>
        <taxon>Dothideomycetes</taxon>
        <taxon>Pleosporomycetidae</taxon>
        <taxon>Pleosporales</taxon>
        <taxon>Massarineae</taxon>
        <taxon>Periconiaceae</taxon>
        <taxon>Periconia</taxon>
    </lineage>
</organism>
<dbReference type="STRING" id="97972.A0A2V1DGK5"/>
<protein>
    <recommendedName>
        <fullName evidence="4">WW domain-containing protein</fullName>
    </recommendedName>
</protein>
<feature type="compositionally biased region" description="Basic and acidic residues" evidence="1">
    <location>
        <begin position="38"/>
        <end position="58"/>
    </location>
</feature>